<dbReference type="OrthoDB" id="8557048at2"/>
<evidence type="ECO:0000313" key="3">
    <source>
        <dbReference type="Proteomes" id="UP000321230"/>
    </source>
</evidence>
<dbReference type="Gene3D" id="3.40.50.10330">
    <property type="entry name" value="Probable inorganic polyphosphate/atp-NAD kinase, domain 1"/>
    <property type="match status" value="1"/>
</dbReference>
<dbReference type="InterPro" id="IPR017438">
    <property type="entry name" value="ATP-NAD_kinase_N"/>
</dbReference>
<feature type="domain" description="DAGKc" evidence="1">
    <location>
        <begin position="1"/>
        <end position="135"/>
    </location>
</feature>
<dbReference type="Pfam" id="PF00781">
    <property type="entry name" value="DAGK_cat"/>
    <property type="match status" value="1"/>
</dbReference>
<sequence>MRFALIHNARSRKNLRSGSRFAQAAQRMLGENFIPSDSRTETTSHVRQLYERGITTIAIDGGDGTVSTALTAIARAYPADKLPDIAVLPSGNSNLIAGDVGFGLRGIEALDRLNKGAMRSSMRTPIRLSWPDTDRESVLGLFGGCTGFARAVRIAHSPNVIRFAPHDLALATTLISTCAKLLFRSSRASWLDGDRLRIETKDHVYDGQSFMFLLTGLDCLSNGIWPFWDAEPNIVGLRYLDVSANPGNLTRATMALLRGRAPRWLRRHPDYLSGRTGDMTLETQSDFVLDGEVFEPSASGRIHVQQAHAFRFLHA</sequence>
<dbReference type="AlphaFoldDB" id="A0A511AXI4"/>
<name>A0A511AXI4_9PROT</name>
<dbReference type="SUPFAM" id="SSF111331">
    <property type="entry name" value="NAD kinase/diacylglycerol kinase-like"/>
    <property type="match status" value="1"/>
</dbReference>
<comment type="caution">
    <text evidence="2">The sequence shown here is derived from an EMBL/GenBank/DDBJ whole genome shotgun (WGS) entry which is preliminary data.</text>
</comment>
<evidence type="ECO:0000313" key="2">
    <source>
        <dbReference type="EMBL" id="GEK92915.1"/>
    </source>
</evidence>
<dbReference type="InterPro" id="IPR016064">
    <property type="entry name" value="NAD/diacylglycerol_kinase_sf"/>
</dbReference>
<dbReference type="PROSITE" id="PS50146">
    <property type="entry name" value="DAGK"/>
    <property type="match status" value="1"/>
</dbReference>
<keyword evidence="3" id="KW-1185">Reference proteome</keyword>
<dbReference type="InterPro" id="IPR001206">
    <property type="entry name" value="Diacylglycerol_kinase_cat_dom"/>
</dbReference>
<dbReference type="GO" id="GO:0016301">
    <property type="term" value="F:kinase activity"/>
    <property type="evidence" value="ECO:0007669"/>
    <property type="project" value="UniProtKB-KW"/>
</dbReference>
<reference evidence="2 3" key="1">
    <citation type="submission" date="2019-07" db="EMBL/GenBank/DDBJ databases">
        <title>Whole genome shotgun sequence of Gluconobacter wancherniae NBRC 103581.</title>
        <authorList>
            <person name="Hosoyama A."/>
            <person name="Uohara A."/>
            <person name="Ohji S."/>
            <person name="Ichikawa N."/>
        </authorList>
    </citation>
    <scope>NUCLEOTIDE SEQUENCE [LARGE SCALE GENOMIC DNA]</scope>
    <source>
        <strain evidence="2 3">NBRC 103581</strain>
    </source>
</reference>
<keyword evidence="2" id="KW-0808">Transferase</keyword>
<dbReference type="Proteomes" id="UP000321230">
    <property type="component" value="Unassembled WGS sequence"/>
</dbReference>
<evidence type="ECO:0000259" key="1">
    <source>
        <dbReference type="PROSITE" id="PS50146"/>
    </source>
</evidence>
<protein>
    <submittedName>
        <fullName evidence="2">Diacylglycerol kinase</fullName>
    </submittedName>
</protein>
<keyword evidence="2" id="KW-0418">Kinase</keyword>
<gene>
    <name evidence="2" type="ORF">GWA01_06850</name>
</gene>
<dbReference type="EMBL" id="BJUZ01000001">
    <property type="protein sequence ID" value="GEK92915.1"/>
    <property type="molecule type" value="Genomic_DNA"/>
</dbReference>
<organism evidence="2 3">
    <name type="scientific">Gluconobacter wancherniae NBRC 103581</name>
    <dbReference type="NCBI Taxonomy" id="656744"/>
    <lineage>
        <taxon>Bacteria</taxon>
        <taxon>Pseudomonadati</taxon>
        <taxon>Pseudomonadota</taxon>
        <taxon>Alphaproteobacteria</taxon>
        <taxon>Acetobacterales</taxon>
        <taxon>Acetobacteraceae</taxon>
        <taxon>Gluconobacter</taxon>
    </lineage>
</organism>
<dbReference type="RefSeq" id="WP_146794025.1">
    <property type="nucleotide sequence ID" value="NZ_BARC01000004.1"/>
</dbReference>
<proteinExistence type="predicted"/>
<accession>A0A511AXI4</accession>